<sequence>MKGFIGGIPVALLAVAAQAKFAERQEHDFHPQAGGTAIGGPSGNDDDGFVSPYSASIQTETHVNQWNKDDHSIKLKHTDVYPAPPVLPVPFEHRRPQGPQEGPFEKRKRSAPGGTAIGGPSGDDEGQSFELSVTGVFDTEVHDENQDDHSIDLKEKNIYPAAPVVVHPPPHFGGPPRGGYRGPAGSPSAGFNAPSQGYEKRFGPHAGGTAIGGPSGNDGGQSFSLSTSIETSADVHEHNEDDHSIGLTHEDVYPYPHAHSFSPFRRSENHGPPGHGGAPPAGHFEPHPEPHYEPHTEAHYEPHNEPHYEPHPEPHFENHPEPHFENHPEPHYAPHYSPTYEPHYEPHTTFEHELTSLKNNNNGPSAGSIVFGRRGFPAGPGPHVEPHPEPHFEPHSETHFEPHPEPHFEPHSETHIEPHPEPHFEPHPEPHFENHPEPHFENHPEPHYAPNYSPIYEPHYEPHTKLESEITSLKDNNNGPSAGSIVFGRRGFPASPGPHVEPHPEPHFEPHSGTHFEPHPEPHFEPHSETHFEPHPEPHYAPHPEPHFESNPEPHFENHPEPHYDPHYSPSYTPHYEPHTTFDSEITSLKNNNNGPAAGSITFRRRAYAPTRDADIGGGTAIGGPSGDDDGSAFSAPTDVDVTNDVDEHNEDNHAITGDFTHVHPDGPAEYSGEDQVEGPQCAAQTQDVVHTVTKTQYKTAEATHVVYQSAPVVEANLIPGDAHDPEFVGADAYAPPAPARSSASPENPMYRAPTTNNLNPTHVPMAAPSSGSSAAYANYPKPSPGTNSFGDYAQPSTGAYPSADYAQPSTGANPSADYAQPSTGANPSADYAQPSTGANPFADYAQPSTGANPFADYAQPSTGANPFADYAQPSTGANPSADYARPSTGANPSADYAQPSTGANPFADYAQPSTGANPSADYAKPSTGADPFASYSQSSAGADPFTPQRPSYSQIPVHVPNATPVPSGGFSKAGPSSIGKINPTGVSPEQNIYPSSSASAFASHGIMFEGDAARLSGGIVSVVAAVIGVLAFII</sequence>
<feature type="region of interest" description="Disordered" evidence="1">
    <location>
        <begin position="380"/>
        <end position="415"/>
    </location>
</feature>
<feature type="region of interest" description="Disordered" evidence="1">
    <location>
        <begin position="617"/>
        <end position="636"/>
    </location>
</feature>
<dbReference type="VEuPathDB" id="FungiDB:PDIP_71660"/>
<feature type="compositionally biased region" description="Basic and acidic residues" evidence="1">
    <location>
        <begin position="384"/>
        <end position="415"/>
    </location>
</feature>
<protein>
    <submittedName>
        <fullName evidence="3">Enamelin</fullName>
    </submittedName>
</protein>
<gene>
    <name evidence="3" type="ORF">Pdw03_4276</name>
</gene>
<name>A0A7T7BIV7_PENDI</name>
<dbReference type="EMBL" id="CP060774">
    <property type="protein sequence ID" value="QQK41422.1"/>
    <property type="molecule type" value="Genomic_DNA"/>
</dbReference>
<feature type="compositionally biased region" description="Basic and acidic residues" evidence="1">
    <location>
        <begin position="284"/>
        <end position="308"/>
    </location>
</feature>
<dbReference type="GeneID" id="26235482"/>
<feature type="region of interest" description="Disordered" evidence="1">
    <location>
        <begin position="30"/>
        <end position="52"/>
    </location>
</feature>
<proteinExistence type="predicted"/>
<accession>A0A7T7BIV7</accession>
<evidence type="ECO:0000313" key="3">
    <source>
        <dbReference type="EMBL" id="QQK41422.1"/>
    </source>
</evidence>
<feature type="compositionally biased region" description="Gly residues" evidence="1">
    <location>
        <begin position="617"/>
        <end position="626"/>
    </location>
</feature>
<feature type="region of interest" description="Disordered" evidence="1">
    <location>
        <begin position="84"/>
        <end position="128"/>
    </location>
</feature>
<keyword evidence="2" id="KW-0812">Transmembrane</keyword>
<evidence type="ECO:0000256" key="2">
    <source>
        <dbReference type="SAM" id="Phobius"/>
    </source>
</evidence>
<reference evidence="3 4" key="1">
    <citation type="submission" date="2020-08" db="EMBL/GenBank/DDBJ databases">
        <title>The completed genome sequence of the pathogenic ascomycete fungus Penicillium digitatum.</title>
        <authorList>
            <person name="Wang M."/>
        </authorList>
    </citation>
    <scope>NUCLEOTIDE SEQUENCE [LARGE SCALE GENOMIC DNA]</scope>
    <source>
        <strain evidence="3 4">PdW03</strain>
    </source>
</reference>
<evidence type="ECO:0000313" key="4">
    <source>
        <dbReference type="Proteomes" id="UP000595662"/>
    </source>
</evidence>
<evidence type="ECO:0000256" key="1">
    <source>
        <dbReference type="SAM" id="MobiDB-lite"/>
    </source>
</evidence>
<dbReference type="RefSeq" id="XP_014531323.2">
    <property type="nucleotide sequence ID" value="XM_014675837.2"/>
</dbReference>
<feature type="compositionally biased region" description="Basic and acidic residues" evidence="1">
    <location>
        <begin position="500"/>
        <end position="563"/>
    </location>
</feature>
<feature type="compositionally biased region" description="Polar residues" evidence="1">
    <location>
        <begin position="785"/>
        <end position="800"/>
    </location>
</feature>
<feature type="region of interest" description="Disordered" evidence="1">
    <location>
        <begin position="256"/>
        <end position="308"/>
    </location>
</feature>
<feature type="region of interest" description="Disordered" evidence="1">
    <location>
        <begin position="493"/>
        <end position="563"/>
    </location>
</feature>
<dbReference type="Proteomes" id="UP000595662">
    <property type="component" value="Chromosome 1"/>
</dbReference>
<keyword evidence="2" id="KW-0472">Membrane</keyword>
<feature type="transmembrane region" description="Helical" evidence="2">
    <location>
        <begin position="1016"/>
        <end position="1034"/>
    </location>
</feature>
<feature type="compositionally biased region" description="Low complexity" evidence="1">
    <location>
        <begin position="731"/>
        <end position="746"/>
    </location>
</feature>
<organism evidence="3 4">
    <name type="scientific">Penicillium digitatum</name>
    <name type="common">Green mold</name>
    <dbReference type="NCBI Taxonomy" id="36651"/>
    <lineage>
        <taxon>Eukaryota</taxon>
        <taxon>Fungi</taxon>
        <taxon>Dikarya</taxon>
        <taxon>Ascomycota</taxon>
        <taxon>Pezizomycotina</taxon>
        <taxon>Eurotiomycetes</taxon>
        <taxon>Eurotiomycetidae</taxon>
        <taxon>Eurotiales</taxon>
        <taxon>Aspergillaceae</taxon>
        <taxon>Penicillium</taxon>
    </lineage>
</organism>
<keyword evidence="2" id="KW-1133">Transmembrane helix</keyword>
<feature type="region of interest" description="Disordered" evidence="1">
    <location>
        <begin position="728"/>
        <end position="952"/>
    </location>
</feature>
<dbReference type="KEGG" id="pdp:PDIP_71660"/>
<dbReference type="AlphaFoldDB" id="A0A7T7BIV7"/>
<feature type="compositionally biased region" description="Low complexity" evidence="1">
    <location>
        <begin position="767"/>
        <end position="778"/>
    </location>
</feature>